<feature type="region of interest" description="Disordered" evidence="8">
    <location>
        <begin position="1"/>
        <end position="31"/>
    </location>
</feature>
<feature type="region of interest" description="Disordered" evidence="8">
    <location>
        <begin position="210"/>
        <end position="250"/>
    </location>
</feature>
<dbReference type="InterPro" id="IPR007702">
    <property type="entry name" value="Janus"/>
</dbReference>
<dbReference type="GO" id="GO:0101006">
    <property type="term" value="F:protein histidine phosphatase activity"/>
    <property type="evidence" value="ECO:0007669"/>
    <property type="project" value="TreeGrafter"/>
</dbReference>
<dbReference type="Proteomes" id="UP000887574">
    <property type="component" value="Unplaced"/>
</dbReference>
<evidence type="ECO:0000256" key="1">
    <source>
        <dbReference type="ARBA" id="ARBA00002508"/>
    </source>
</evidence>
<comment type="similarity">
    <text evidence="2">Belongs to the janus family.</text>
</comment>
<dbReference type="AlphaFoldDB" id="A0A915D904"/>
<dbReference type="GO" id="GO:0005829">
    <property type="term" value="C:cytosol"/>
    <property type="evidence" value="ECO:0007669"/>
    <property type="project" value="TreeGrafter"/>
</dbReference>
<name>A0A915D904_9BILA</name>
<reference evidence="10" key="1">
    <citation type="submission" date="2022-11" db="UniProtKB">
        <authorList>
            <consortium name="WormBaseParasite"/>
        </authorList>
    </citation>
    <scope>IDENTIFICATION</scope>
</reference>
<feature type="binding site" evidence="7">
    <location>
        <position position="64"/>
    </location>
    <ligand>
        <name>substrate</name>
    </ligand>
</feature>
<dbReference type="PANTHER" id="PTHR12258">
    <property type="entry name" value="JANUS-A/JANUS-B"/>
    <property type="match status" value="1"/>
</dbReference>
<keyword evidence="4" id="KW-0726">Sexual differentiation</keyword>
<feature type="active site" description="Proton acceptor" evidence="6">
    <location>
        <position position="91"/>
    </location>
</feature>
<keyword evidence="3" id="KW-0221">Differentiation</keyword>
<keyword evidence="9" id="KW-1185">Reference proteome</keyword>
<evidence type="ECO:0000256" key="2">
    <source>
        <dbReference type="ARBA" id="ARBA00010971"/>
    </source>
</evidence>
<accession>A0A915D904</accession>
<comment type="function">
    <text evidence="1">JanA and janB regulate somatic sex differentiation.</text>
</comment>
<evidence type="ECO:0000313" key="9">
    <source>
        <dbReference type="Proteomes" id="UP000887574"/>
    </source>
</evidence>
<dbReference type="Pfam" id="PF05005">
    <property type="entry name" value="Ocnus"/>
    <property type="match status" value="1"/>
</dbReference>
<evidence type="ECO:0000256" key="7">
    <source>
        <dbReference type="PIRSR" id="PIRSR607702-2"/>
    </source>
</evidence>
<dbReference type="Gene3D" id="3.50.20.20">
    <property type="entry name" value="Janus/Ocnus"/>
    <property type="match status" value="1"/>
</dbReference>
<proteinExistence type="inferred from homology"/>
<evidence type="ECO:0000256" key="4">
    <source>
        <dbReference type="ARBA" id="ARBA00022928"/>
    </source>
</evidence>
<evidence type="ECO:0000256" key="8">
    <source>
        <dbReference type="SAM" id="MobiDB-lite"/>
    </source>
</evidence>
<dbReference type="SUPFAM" id="SSF143724">
    <property type="entry name" value="PHP14-like"/>
    <property type="match status" value="1"/>
</dbReference>
<evidence type="ECO:0000256" key="5">
    <source>
        <dbReference type="ARBA" id="ARBA00068496"/>
    </source>
</evidence>
<evidence type="ECO:0000313" key="10">
    <source>
        <dbReference type="WBParaSite" id="jg17381"/>
    </source>
</evidence>
<dbReference type="FunFam" id="3.50.20.20:FF:000002">
    <property type="entry name" value="Sex-regulated protein janus-B"/>
    <property type="match status" value="1"/>
</dbReference>
<dbReference type="InterPro" id="IPR038596">
    <property type="entry name" value="Janus_sf"/>
</dbReference>
<sequence length="250" mass="27289">MADDEDYEAGDMDADDYDDNDQMDDIELEQGDEDGERVAFVEVNDNVRLSSHPKVDIDPSGVFKYILIKVSSKDSDSSQLIVRGYARCSYHADIYDEVKAGASCSLKFKCLGGGRINHEPAKKNILVYGYSQGFGRADHQKAVNLLKGQYPDYSISFSNDGGVDEKSPELKKIIDAIFEQLELLLDAKSADVSPCLIVQYHLERAHSSGCRFSKEAPPPASKAAQELTGKAATDLSMGGSWKASNSTASV</sequence>
<evidence type="ECO:0000256" key="6">
    <source>
        <dbReference type="PIRSR" id="PIRSR607702-1"/>
    </source>
</evidence>
<dbReference type="GO" id="GO:0007548">
    <property type="term" value="P:sex differentiation"/>
    <property type="evidence" value="ECO:0007669"/>
    <property type="project" value="UniProtKB-KW"/>
</dbReference>
<dbReference type="WBParaSite" id="jg17381">
    <property type="protein sequence ID" value="jg17381"/>
    <property type="gene ID" value="jg17381"/>
</dbReference>
<protein>
    <recommendedName>
        <fullName evidence="5">Sex-regulated protein janus-B</fullName>
    </recommendedName>
</protein>
<dbReference type="PANTHER" id="PTHR12258:SF5">
    <property type="entry name" value="BCDNA.GH02250-RELATED"/>
    <property type="match status" value="1"/>
</dbReference>
<organism evidence="9 10">
    <name type="scientific">Ditylenchus dipsaci</name>
    <dbReference type="NCBI Taxonomy" id="166011"/>
    <lineage>
        <taxon>Eukaryota</taxon>
        <taxon>Metazoa</taxon>
        <taxon>Ecdysozoa</taxon>
        <taxon>Nematoda</taxon>
        <taxon>Chromadorea</taxon>
        <taxon>Rhabditida</taxon>
        <taxon>Tylenchina</taxon>
        <taxon>Tylenchomorpha</taxon>
        <taxon>Sphaerularioidea</taxon>
        <taxon>Anguinidae</taxon>
        <taxon>Anguininae</taxon>
        <taxon>Ditylenchus</taxon>
    </lineage>
</organism>
<dbReference type="GO" id="GO:0030154">
    <property type="term" value="P:cell differentiation"/>
    <property type="evidence" value="ECO:0007669"/>
    <property type="project" value="UniProtKB-KW"/>
</dbReference>
<evidence type="ECO:0000256" key="3">
    <source>
        <dbReference type="ARBA" id="ARBA00022782"/>
    </source>
</evidence>